<dbReference type="AlphaFoldDB" id="A0A5J4PL57"/>
<accession>A0A5J4PL57</accession>
<organism evidence="1">
    <name type="scientific">termite gut metagenome</name>
    <dbReference type="NCBI Taxonomy" id="433724"/>
    <lineage>
        <taxon>unclassified sequences</taxon>
        <taxon>metagenomes</taxon>
        <taxon>organismal metagenomes</taxon>
    </lineage>
</organism>
<dbReference type="EMBL" id="SNRY01007864">
    <property type="protein sequence ID" value="KAA6309601.1"/>
    <property type="molecule type" value="Genomic_DNA"/>
</dbReference>
<comment type="caution">
    <text evidence="1">The sequence shown here is derived from an EMBL/GenBank/DDBJ whole genome shotgun (WGS) entry which is preliminary data.</text>
</comment>
<gene>
    <name evidence="1" type="ORF">EZS27_038940</name>
</gene>
<proteinExistence type="predicted"/>
<sequence>NAVFINEGLSQRERLIKLNQIAIQQMRVLQEVEGRKMLK</sequence>
<evidence type="ECO:0008006" key="2">
    <source>
        <dbReference type="Google" id="ProtNLM"/>
    </source>
</evidence>
<reference evidence="1" key="1">
    <citation type="submission" date="2019-03" db="EMBL/GenBank/DDBJ databases">
        <title>Single cell metagenomics reveals metabolic interactions within the superorganism composed of flagellate Streblomastix strix and complex community of Bacteroidetes bacteria on its surface.</title>
        <authorList>
            <person name="Treitli S.C."/>
            <person name="Kolisko M."/>
            <person name="Husnik F."/>
            <person name="Keeling P."/>
            <person name="Hampl V."/>
        </authorList>
    </citation>
    <scope>NUCLEOTIDE SEQUENCE</scope>
    <source>
        <strain evidence="1">STM</strain>
    </source>
</reference>
<evidence type="ECO:0000313" key="1">
    <source>
        <dbReference type="EMBL" id="KAA6309601.1"/>
    </source>
</evidence>
<name>A0A5J4PL57_9ZZZZ</name>
<feature type="non-terminal residue" evidence="1">
    <location>
        <position position="1"/>
    </location>
</feature>
<protein>
    <recommendedName>
        <fullName evidence="2">KilA-N domain-containing protein</fullName>
    </recommendedName>
</protein>